<reference evidence="3" key="1">
    <citation type="submission" date="2022-06" db="EMBL/GenBank/DDBJ databases">
        <title>Complete genome sequence and characterization of Cupriavidus gilardii QJ1 isolated from contaminating cells.</title>
        <authorList>
            <person name="Qi J."/>
        </authorList>
    </citation>
    <scope>NUCLEOTIDE SEQUENCE</scope>
    <source>
        <strain evidence="3">QJ1</strain>
    </source>
</reference>
<feature type="region of interest" description="Disordered" evidence="1">
    <location>
        <begin position="148"/>
        <end position="192"/>
    </location>
</feature>
<protein>
    <recommendedName>
        <fullName evidence="5">CopL family metal-binding regulatory protein</fullName>
    </recommendedName>
</protein>
<sequence>MSSEQKYNGHRDLKRFHIGKPFVVVFVLAKTGRINTRSARASANADTMKFSVFLLGAGTIAAMLMGAAQVKGTLTNAPIAALAPGFHADGDHFGGRPCAAPCADLFQGYAWALMHDVRHSRSCEAVQPDFRAGCMQYVDDLNMRRSARVVAQRQSGQSGPSEVPTTGGSAKPIGPTPTLVLPVSTSGTATSP</sequence>
<keyword evidence="2" id="KW-1133">Transmembrane helix</keyword>
<evidence type="ECO:0008006" key="5">
    <source>
        <dbReference type="Google" id="ProtNLM"/>
    </source>
</evidence>
<dbReference type="RefSeq" id="WP_252251746.1">
    <property type="nucleotide sequence ID" value="NZ_CP098735.1"/>
</dbReference>
<dbReference type="EMBL" id="CP098735">
    <property type="protein sequence ID" value="USE77274.1"/>
    <property type="molecule type" value="Genomic_DNA"/>
</dbReference>
<evidence type="ECO:0000313" key="4">
    <source>
        <dbReference type="Proteomes" id="UP001056648"/>
    </source>
</evidence>
<feature type="transmembrane region" description="Helical" evidence="2">
    <location>
        <begin position="50"/>
        <end position="68"/>
    </location>
</feature>
<keyword evidence="2" id="KW-0472">Membrane</keyword>
<organism evidence="3 4">
    <name type="scientific">Cupriavidus gilardii</name>
    <dbReference type="NCBI Taxonomy" id="82541"/>
    <lineage>
        <taxon>Bacteria</taxon>
        <taxon>Pseudomonadati</taxon>
        <taxon>Pseudomonadota</taxon>
        <taxon>Betaproteobacteria</taxon>
        <taxon>Burkholderiales</taxon>
        <taxon>Burkholderiaceae</taxon>
        <taxon>Cupriavidus</taxon>
    </lineage>
</organism>
<accession>A0ABY4VJ82</accession>
<keyword evidence="4" id="KW-1185">Reference proteome</keyword>
<feature type="compositionally biased region" description="Polar residues" evidence="1">
    <location>
        <begin position="183"/>
        <end position="192"/>
    </location>
</feature>
<keyword evidence="2" id="KW-0812">Transmembrane</keyword>
<evidence type="ECO:0000313" key="3">
    <source>
        <dbReference type="EMBL" id="USE77274.1"/>
    </source>
</evidence>
<name>A0ABY4VJ82_9BURK</name>
<proteinExistence type="predicted"/>
<dbReference type="Proteomes" id="UP001056648">
    <property type="component" value="Chromosome 1"/>
</dbReference>
<gene>
    <name evidence="3" type="ORF">NDR89_08470</name>
</gene>
<evidence type="ECO:0000256" key="2">
    <source>
        <dbReference type="SAM" id="Phobius"/>
    </source>
</evidence>
<feature type="compositionally biased region" description="Polar residues" evidence="1">
    <location>
        <begin position="152"/>
        <end position="168"/>
    </location>
</feature>
<evidence type="ECO:0000256" key="1">
    <source>
        <dbReference type="SAM" id="MobiDB-lite"/>
    </source>
</evidence>